<protein>
    <submittedName>
        <fullName evidence="5">Unannotated protein</fullName>
    </submittedName>
</protein>
<evidence type="ECO:0000259" key="4">
    <source>
        <dbReference type="Pfam" id="PF18313"/>
    </source>
</evidence>
<dbReference type="InterPro" id="IPR040771">
    <property type="entry name" value="TLP1_add_C"/>
</dbReference>
<evidence type="ECO:0000313" key="6">
    <source>
        <dbReference type="EMBL" id="CAB5055461.1"/>
    </source>
</evidence>
<evidence type="ECO:0000313" key="5">
    <source>
        <dbReference type="EMBL" id="CAB4755695.1"/>
    </source>
</evidence>
<feature type="domain" description="Thiolase-like protein type 1 additional C-terminal" evidence="4">
    <location>
        <begin position="423"/>
        <end position="500"/>
    </location>
</feature>
<evidence type="ECO:0000256" key="1">
    <source>
        <dbReference type="ARBA" id="ARBA00010982"/>
    </source>
</evidence>
<organism evidence="5">
    <name type="scientific">freshwater metagenome</name>
    <dbReference type="NCBI Taxonomy" id="449393"/>
    <lineage>
        <taxon>unclassified sequences</taxon>
        <taxon>metagenomes</taxon>
        <taxon>ecological metagenomes</taxon>
    </lineage>
</organism>
<dbReference type="CDD" id="cd00829">
    <property type="entry name" value="SCP-x_thiolase"/>
    <property type="match status" value="1"/>
</dbReference>
<dbReference type="EMBL" id="CAEZYY010000015">
    <property type="protein sequence ID" value="CAB4755695.1"/>
    <property type="molecule type" value="Genomic_DNA"/>
</dbReference>
<dbReference type="GO" id="GO:0016746">
    <property type="term" value="F:acyltransferase activity"/>
    <property type="evidence" value="ECO:0007669"/>
    <property type="project" value="UniProtKB-KW"/>
</dbReference>
<dbReference type="PANTHER" id="PTHR18919">
    <property type="entry name" value="ACETYL-COA C-ACYLTRANSFERASE"/>
    <property type="match status" value="1"/>
</dbReference>
<dbReference type="AlphaFoldDB" id="A0A6J6U8L6"/>
<dbReference type="Gene3D" id="3.40.47.10">
    <property type="match status" value="1"/>
</dbReference>
<sequence length="508" mass="54805">MPIDPKTAVIVGVGQISHRAAGLDDALSPAELMAEAIRRAATDAGLGSVPDPSWIAVVGTLSWRAKNPAHELARLLGISPHATGLSTMGGNSPQSLVNAAAQEINSGDADLVIMTGGEAWRTLQRARKEGVSVDWNQKRNGTERAWDDKDATGSTPDRLFGEDLQMNHAWETAMGVYLPVQVYPMFETAIRAAAGRSPEDHLVRISELWSRFSKVAATNPHAWIQQALTPEEIRTPGPKNRMIGLPYTKYMNSNNDVDQGAAIIMCSVERARSLGIPEDRWVFPHSGTDCHEHKFISNRWTFAETPAVALGGRLALEMAGLTIDDIDIVDLYSCFPSAVQLGAQSLGLSIDRQLTRTGGLSFAGGPWNNYVMHSIATVVGELRTTDATTGLVWANGGYATKHAFGVYATTPPADGRFRYAYPQDEIDAMPQRSLATGADGAGTVTVEAYSVMHDRDGKPEQGLVSTLMRDGRRAWGKTADRDLATAMCSGEWVGRKMTRTSNGTLTAS</sequence>
<comment type="similarity">
    <text evidence="1">Belongs to the thiolase-like superfamily. Thiolase family.</text>
</comment>
<dbReference type="Pfam" id="PF18313">
    <property type="entry name" value="TLP1_add_C"/>
    <property type="match status" value="1"/>
</dbReference>
<dbReference type="EMBL" id="CAFBQP010000011">
    <property type="protein sequence ID" value="CAB5055461.1"/>
    <property type="molecule type" value="Genomic_DNA"/>
</dbReference>
<dbReference type="InterPro" id="IPR016039">
    <property type="entry name" value="Thiolase-like"/>
</dbReference>
<dbReference type="SUPFAM" id="SSF53901">
    <property type="entry name" value="Thiolase-like"/>
    <property type="match status" value="2"/>
</dbReference>
<dbReference type="PANTHER" id="PTHR18919:SF139">
    <property type="entry name" value="THIOLASE-LIKE PROTEIN TYPE 1 ADDITIONAL C-TERMINAL DOMAIN-CONTAINING PROTEIN"/>
    <property type="match status" value="1"/>
</dbReference>
<reference evidence="5" key="1">
    <citation type="submission" date="2020-05" db="EMBL/GenBank/DDBJ databases">
        <authorList>
            <person name="Chiriac C."/>
            <person name="Salcher M."/>
            <person name="Ghai R."/>
            <person name="Kavagutti S V."/>
        </authorList>
    </citation>
    <scope>NUCLEOTIDE SEQUENCE</scope>
</reference>
<dbReference type="Gene3D" id="2.40.50.840">
    <property type="match status" value="1"/>
</dbReference>
<accession>A0A6J6U8L6</accession>
<evidence type="ECO:0000256" key="3">
    <source>
        <dbReference type="ARBA" id="ARBA00023315"/>
    </source>
</evidence>
<keyword evidence="3" id="KW-0012">Acyltransferase</keyword>
<keyword evidence="2" id="KW-0808">Transferase</keyword>
<gene>
    <name evidence="5" type="ORF">UFOPK2806_01300</name>
    <name evidence="6" type="ORF">UFOPK4306_00425</name>
</gene>
<proteinExistence type="inferred from homology"/>
<name>A0A6J6U8L6_9ZZZZ</name>
<evidence type="ECO:0000256" key="2">
    <source>
        <dbReference type="ARBA" id="ARBA00022679"/>
    </source>
</evidence>